<dbReference type="Gene3D" id="4.10.240.10">
    <property type="entry name" value="Zn(2)-C6 fungal-type DNA-binding domain"/>
    <property type="match status" value="1"/>
</dbReference>
<dbReference type="InterPro" id="IPR036864">
    <property type="entry name" value="Zn2-C6_fun-type_DNA-bd_sf"/>
</dbReference>
<accession>A0A162LRU9</accession>
<dbReference type="PANTHER" id="PTHR36206:SF12">
    <property type="entry name" value="ASPERCRYPTIN BIOSYNTHESIS CLUSTER-SPECIFIC TRANSCRIPTION REGULATOR ATNN-RELATED"/>
    <property type="match status" value="1"/>
</dbReference>
<feature type="region of interest" description="Disordered" evidence="8">
    <location>
        <begin position="1"/>
        <end position="29"/>
    </location>
</feature>
<dbReference type="OrthoDB" id="5566198at2759"/>
<dbReference type="Pfam" id="PF00400">
    <property type="entry name" value="WD40"/>
    <property type="match status" value="2"/>
</dbReference>
<evidence type="ECO:0000313" key="11">
    <source>
        <dbReference type="Proteomes" id="UP000076881"/>
    </source>
</evidence>
<feature type="region of interest" description="Disordered" evidence="8">
    <location>
        <begin position="465"/>
        <end position="502"/>
    </location>
</feature>
<dbReference type="InterPro" id="IPR001138">
    <property type="entry name" value="Zn2Cys6_DnaBD"/>
</dbReference>
<dbReference type="PANTHER" id="PTHR36206">
    <property type="entry name" value="ASPERCRYPTIN BIOSYNTHESIS CLUSTER-SPECIFIC TRANSCRIPTION REGULATOR ATNN-RELATED"/>
    <property type="match status" value="1"/>
</dbReference>
<keyword evidence="6" id="KW-0539">Nucleus</keyword>
<dbReference type="Proteomes" id="UP000076881">
    <property type="component" value="Unassembled WGS sequence"/>
</dbReference>
<dbReference type="EMBL" id="AZHF01000006">
    <property type="protein sequence ID" value="OAA74724.1"/>
    <property type="molecule type" value="Genomic_DNA"/>
</dbReference>
<evidence type="ECO:0000259" key="9">
    <source>
        <dbReference type="SMART" id="SM00066"/>
    </source>
</evidence>
<evidence type="ECO:0000256" key="3">
    <source>
        <dbReference type="ARBA" id="ARBA00023015"/>
    </source>
</evidence>
<name>A0A162LRU9_CORDF</name>
<evidence type="ECO:0000256" key="8">
    <source>
        <dbReference type="SAM" id="MobiDB-lite"/>
    </source>
</evidence>
<dbReference type="InterPro" id="IPR001680">
    <property type="entry name" value="WD40_rpt"/>
</dbReference>
<keyword evidence="3" id="KW-0805">Transcription regulation</keyword>
<dbReference type="STRING" id="1081108.A0A162LRU9"/>
<evidence type="ECO:0000256" key="5">
    <source>
        <dbReference type="ARBA" id="ARBA00023163"/>
    </source>
</evidence>
<keyword evidence="1" id="KW-0479">Metal-binding</keyword>
<dbReference type="InterPro" id="IPR036322">
    <property type="entry name" value="WD40_repeat_dom_sf"/>
</dbReference>
<dbReference type="AlphaFoldDB" id="A0A162LRU9"/>
<dbReference type="SUPFAM" id="SSF50978">
    <property type="entry name" value="WD40 repeat-like"/>
    <property type="match status" value="1"/>
</dbReference>
<feature type="domain" description="Zn(2)-C6 fungal-type" evidence="9">
    <location>
        <begin position="30"/>
        <end position="73"/>
    </location>
</feature>
<proteinExistence type="predicted"/>
<feature type="repeat" description="WD" evidence="7">
    <location>
        <begin position="513"/>
        <end position="545"/>
    </location>
</feature>
<gene>
    <name evidence="10" type="ORF">LEL_08305</name>
</gene>
<evidence type="ECO:0000256" key="6">
    <source>
        <dbReference type="ARBA" id="ARBA00023242"/>
    </source>
</evidence>
<keyword evidence="2" id="KW-0862">Zinc</keyword>
<dbReference type="Gene3D" id="2.130.10.10">
    <property type="entry name" value="YVTN repeat-like/Quinoprotein amine dehydrogenase"/>
    <property type="match status" value="1"/>
</dbReference>
<dbReference type="Pfam" id="PF00172">
    <property type="entry name" value="Zn_clus"/>
    <property type="match status" value="1"/>
</dbReference>
<feature type="compositionally biased region" description="Low complexity" evidence="8">
    <location>
        <begin position="811"/>
        <end position="833"/>
    </location>
</feature>
<dbReference type="GO" id="GO:0008270">
    <property type="term" value="F:zinc ion binding"/>
    <property type="evidence" value="ECO:0007669"/>
    <property type="project" value="InterPro"/>
</dbReference>
<dbReference type="SMART" id="SM00066">
    <property type="entry name" value="GAL4"/>
    <property type="match status" value="1"/>
</dbReference>
<dbReference type="CDD" id="cd00067">
    <property type="entry name" value="GAL4"/>
    <property type="match status" value="1"/>
</dbReference>
<keyword evidence="5" id="KW-0804">Transcription</keyword>
<dbReference type="InterPro" id="IPR052360">
    <property type="entry name" value="Transcr_Regulatory_Proteins"/>
</dbReference>
<feature type="compositionally biased region" description="Low complexity" evidence="8">
    <location>
        <begin position="8"/>
        <end position="19"/>
    </location>
</feature>
<organism evidence="10 11">
    <name type="scientific">Akanthomyces lecanii RCEF 1005</name>
    <dbReference type="NCBI Taxonomy" id="1081108"/>
    <lineage>
        <taxon>Eukaryota</taxon>
        <taxon>Fungi</taxon>
        <taxon>Dikarya</taxon>
        <taxon>Ascomycota</taxon>
        <taxon>Pezizomycotina</taxon>
        <taxon>Sordariomycetes</taxon>
        <taxon>Hypocreomycetidae</taxon>
        <taxon>Hypocreales</taxon>
        <taxon>Cordycipitaceae</taxon>
        <taxon>Akanthomyces</taxon>
        <taxon>Cordyceps confragosa</taxon>
    </lineage>
</organism>
<keyword evidence="11" id="KW-1185">Reference proteome</keyword>
<keyword evidence="7" id="KW-0853">WD repeat</keyword>
<evidence type="ECO:0000256" key="2">
    <source>
        <dbReference type="ARBA" id="ARBA00022833"/>
    </source>
</evidence>
<feature type="region of interest" description="Disordered" evidence="8">
    <location>
        <begin position="52"/>
        <end position="86"/>
    </location>
</feature>
<feature type="region of interest" description="Disordered" evidence="8">
    <location>
        <begin position="811"/>
        <end position="860"/>
    </location>
</feature>
<dbReference type="PROSITE" id="PS50082">
    <property type="entry name" value="WD_REPEATS_2"/>
    <property type="match status" value="1"/>
</dbReference>
<dbReference type="GO" id="GO:0003677">
    <property type="term" value="F:DNA binding"/>
    <property type="evidence" value="ECO:0007669"/>
    <property type="project" value="UniProtKB-KW"/>
</dbReference>
<evidence type="ECO:0000256" key="7">
    <source>
        <dbReference type="PROSITE-ProRule" id="PRU00221"/>
    </source>
</evidence>
<dbReference type="GO" id="GO:0000981">
    <property type="term" value="F:DNA-binding transcription factor activity, RNA polymerase II-specific"/>
    <property type="evidence" value="ECO:0007669"/>
    <property type="project" value="InterPro"/>
</dbReference>
<evidence type="ECO:0000256" key="1">
    <source>
        <dbReference type="ARBA" id="ARBA00022723"/>
    </source>
</evidence>
<protein>
    <submittedName>
        <fullName evidence="10">Nucleoporin seh1</fullName>
    </submittedName>
</protein>
<reference evidence="10 11" key="1">
    <citation type="journal article" date="2016" name="Genome Biol. Evol.">
        <title>Divergent and convergent evolution of fungal pathogenicity.</title>
        <authorList>
            <person name="Shang Y."/>
            <person name="Xiao G."/>
            <person name="Zheng P."/>
            <person name="Cen K."/>
            <person name="Zhan S."/>
            <person name="Wang C."/>
        </authorList>
    </citation>
    <scope>NUCLEOTIDE SEQUENCE [LARGE SCALE GENOMIC DNA]</scope>
    <source>
        <strain evidence="10 11">RCEF 1005</strain>
    </source>
</reference>
<sequence length="926" mass="102719">MPSRAKFSSPLSSSSSDDSAQAKRTRVVKPKVRTGCITWIRRVKCDEEKPACSRCTSTGRKCDGYGPRSKRPSPSDDVDDRNQAGAHLIRRRRVINDEATTGAVSLTSAAPTASPYTTLLRPLMADISGTTSERMYFHRFRDIGEEALGIRHMHSGLFWRQIVPQYCAEVPSVKHAYIAFAAAYMHFHVAAAQRPGVGAAPTEPERFVLEQYSIAMERMSHDCGTLPLRRRYGITMMCCVAFFCIEMLRGDLSQALVHLANGTRMMVDLPEDVADILHNPAKWSQGLDTSHVRVAYMVRLLTRWEVSVGHLAADFEPRLTMQAYKSRQNEQVAVRARSVEELQDVVDDFCQDVNAFTWMVRRHRSSSENMYWSDPVHRLHYWTLKQRGDNIGVLFSDHYVVHGRCYHRGSREYLAMNVGLLRHRVSALTLDLLPFDAAEVLSPLAEAERIQELVAIAERIQAGEGDVSAAPGPTDDAAGTTPLAMATSTSQTPPMDEKPQPGTLQQPFELNLQHGHKDLVQAITFNTYGDRCATGSVDGKIRVFNRHKDGTWRLCDTWTAHGGEVLELQWLPSTVYPNVIASLGTEGWFRLWAEDPSATPGRRFCAGRTSSGRPIFDTRSSRGGGSTYRSFSMTHSDETKHTHLALLTTEGRLTVWETEQPEALNDYAAVDEFLVIPQRPQRGEETAFKCVFDPNPEPCYTALRAGVPTDALGLAVAAMDVVKIYRSRDTVGASYGMDTAKKEFYLAVEVDGHRGLVRDIAWAPGNIRGYDMIATACQDGYARVFRIDTPVDSTDSSKSWAMSALVTPEKSLQQQRAAANAAAGQSSTSSASPSRDDHGSSDSNSIKNQPHHPPHSGTATHTAREIARLDNHHHRTPVWRVGFDDDGQILGTTGDDGKLLCYRQTPDGGWAKSSEMMMMKTRMAAP</sequence>
<comment type="caution">
    <text evidence="10">The sequence shown here is derived from an EMBL/GenBank/DDBJ whole genome shotgun (WGS) entry which is preliminary data.</text>
</comment>
<keyword evidence="4" id="KW-0238">DNA-binding</keyword>
<evidence type="ECO:0000313" key="10">
    <source>
        <dbReference type="EMBL" id="OAA74724.1"/>
    </source>
</evidence>
<dbReference type="SUPFAM" id="SSF57701">
    <property type="entry name" value="Zn2/Cys6 DNA-binding domain"/>
    <property type="match status" value="1"/>
</dbReference>
<dbReference type="SMART" id="SM00320">
    <property type="entry name" value="WD40"/>
    <property type="match status" value="4"/>
</dbReference>
<evidence type="ECO:0000256" key="4">
    <source>
        <dbReference type="ARBA" id="ARBA00023125"/>
    </source>
</evidence>
<dbReference type="InterPro" id="IPR015943">
    <property type="entry name" value="WD40/YVTN_repeat-like_dom_sf"/>
</dbReference>